<dbReference type="EMBL" id="VBRY01000013">
    <property type="protein sequence ID" value="TLS65704.1"/>
    <property type="molecule type" value="Genomic_DNA"/>
</dbReference>
<reference evidence="2 3" key="1">
    <citation type="journal article" date="2019" name="Appl. Environ. Microbiol.">
        <title>Environmental Evidence and Genomic Insight of Iron-oxidizing Bacteria Preference Towards More Corrosion Resistant Stainless Steel at Higher Salinities.</title>
        <authorList>
            <person name="Garrison C.E."/>
            <person name="Price K.A."/>
            <person name="Field E.K."/>
        </authorList>
    </citation>
    <scope>NUCLEOTIDE SEQUENCE [LARGE SCALE GENOMIC DNA]</scope>
    <source>
        <strain evidence="2 3">P3</strain>
    </source>
</reference>
<keyword evidence="1" id="KW-0732">Signal</keyword>
<keyword evidence="3" id="KW-1185">Reference proteome</keyword>
<organism evidence="2 3">
    <name type="scientific">Mariprofundus erugo</name>
    <dbReference type="NCBI Taxonomy" id="2528639"/>
    <lineage>
        <taxon>Bacteria</taxon>
        <taxon>Pseudomonadati</taxon>
        <taxon>Pseudomonadota</taxon>
        <taxon>Candidatius Mariprofundia</taxon>
        <taxon>Mariprofundales</taxon>
        <taxon>Mariprofundaceae</taxon>
        <taxon>Mariprofundus</taxon>
    </lineage>
</organism>
<proteinExistence type="predicted"/>
<dbReference type="RefSeq" id="WP_138240082.1">
    <property type="nucleotide sequence ID" value="NZ_VBRY01000013.1"/>
</dbReference>
<name>A0A5R9GR87_9PROT</name>
<evidence type="ECO:0000313" key="3">
    <source>
        <dbReference type="Proteomes" id="UP000306585"/>
    </source>
</evidence>
<feature type="chain" id="PRO_5024303428" evidence="1">
    <location>
        <begin position="24"/>
        <end position="142"/>
    </location>
</feature>
<gene>
    <name evidence="2" type="ORF">FEF65_12065</name>
</gene>
<comment type="caution">
    <text evidence="2">The sequence shown here is derived from an EMBL/GenBank/DDBJ whole genome shotgun (WGS) entry which is preliminary data.</text>
</comment>
<accession>A0A5R9GR87</accession>
<dbReference type="AlphaFoldDB" id="A0A5R9GR87"/>
<protein>
    <submittedName>
        <fullName evidence="2">Uncharacterized protein</fullName>
    </submittedName>
</protein>
<evidence type="ECO:0000256" key="1">
    <source>
        <dbReference type="SAM" id="SignalP"/>
    </source>
</evidence>
<evidence type="ECO:0000313" key="2">
    <source>
        <dbReference type="EMBL" id="TLS65704.1"/>
    </source>
</evidence>
<feature type="signal peptide" evidence="1">
    <location>
        <begin position="1"/>
        <end position="23"/>
    </location>
</feature>
<dbReference type="Proteomes" id="UP000306585">
    <property type="component" value="Unassembled WGS sequence"/>
</dbReference>
<sequence>MKKLVSIAFIMLLTGLSSGRAWAGDIIKSEHQARVASAYFEENMQVYIGGTWRICSNFRNTWQEGFKQANADLEASFAYYATASDQFIRTHRAAFELVNSIAHHYLHNNCPAIPGAFEIVDKSNQFNERSQIAANSPARQLN</sequence>